<dbReference type="PANTHER" id="PTHR33096:SF1">
    <property type="entry name" value="CXC1-LIKE CYSTEINE CLUSTER ASSOCIATED WITH KDZ TRANSPOSASES DOMAIN-CONTAINING PROTEIN"/>
    <property type="match status" value="1"/>
</dbReference>
<name>A0A0C3DRQ9_9AGAM</name>
<dbReference type="Proteomes" id="UP000053989">
    <property type="component" value="Unassembled WGS sequence"/>
</dbReference>
<evidence type="ECO:0000256" key="1">
    <source>
        <dbReference type="SAM" id="MobiDB-lite"/>
    </source>
</evidence>
<evidence type="ECO:0000313" key="3">
    <source>
        <dbReference type="Proteomes" id="UP000053989"/>
    </source>
</evidence>
<protein>
    <recommendedName>
        <fullName evidence="4">CxC1-like cysteine cluster associated with KDZ transposases domain-containing protein</fullName>
    </recommendedName>
</protein>
<reference evidence="2 3" key="1">
    <citation type="submission" date="2014-04" db="EMBL/GenBank/DDBJ databases">
        <authorList>
            <consortium name="DOE Joint Genome Institute"/>
            <person name="Kuo A."/>
            <person name="Kohler A."/>
            <person name="Nagy L.G."/>
            <person name="Floudas D."/>
            <person name="Copeland A."/>
            <person name="Barry K.W."/>
            <person name="Cichocki N."/>
            <person name="Veneault-Fourrey C."/>
            <person name="LaButti K."/>
            <person name="Lindquist E.A."/>
            <person name="Lipzen A."/>
            <person name="Lundell T."/>
            <person name="Morin E."/>
            <person name="Murat C."/>
            <person name="Sun H."/>
            <person name="Tunlid A."/>
            <person name="Henrissat B."/>
            <person name="Grigoriev I.V."/>
            <person name="Hibbett D.S."/>
            <person name="Martin F."/>
            <person name="Nordberg H.P."/>
            <person name="Cantor M.N."/>
            <person name="Hua S.X."/>
        </authorList>
    </citation>
    <scope>NUCLEOTIDE SEQUENCE [LARGE SCALE GENOMIC DNA]</scope>
    <source>
        <strain evidence="2 3">Foug A</strain>
    </source>
</reference>
<dbReference type="Pfam" id="PF18758">
    <property type="entry name" value="KDZ"/>
    <property type="match status" value="1"/>
</dbReference>
<evidence type="ECO:0000313" key="2">
    <source>
        <dbReference type="EMBL" id="KIM58661.1"/>
    </source>
</evidence>
<dbReference type="OrthoDB" id="3251205at2759"/>
<dbReference type="HOGENOM" id="CLU_013084_2_1_1"/>
<organism evidence="2 3">
    <name type="scientific">Scleroderma citrinum Foug A</name>
    <dbReference type="NCBI Taxonomy" id="1036808"/>
    <lineage>
        <taxon>Eukaryota</taxon>
        <taxon>Fungi</taxon>
        <taxon>Dikarya</taxon>
        <taxon>Basidiomycota</taxon>
        <taxon>Agaricomycotina</taxon>
        <taxon>Agaricomycetes</taxon>
        <taxon>Agaricomycetidae</taxon>
        <taxon>Boletales</taxon>
        <taxon>Sclerodermatineae</taxon>
        <taxon>Sclerodermataceae</taxon>
        <taxon>Scleroderma</taxon>
    </lineage>
</organism>
<accession>A0A0C3DRQ9</accession>
<dbReference type="InterPro" id="IPR040521">
    <property type="entry name" value="KDZ"/>
</dbReference>
<dbReference type="InParanoid" id="A0A0C3DRQ9"/>
<feature type="compositionally biased region" description="Basic and acidic residues" evidence="1">
    <location>
        <begin position="88"/>
        <end position="103"/>
    </location>
</feature>
<sequence length="889" mass="101937">MVKKSRPFRSTSSCVKMTVLRPSGPTTTSSSLIKIWQDHINAKHQIDDEIRSKLLYTHFLTIADWILDKRLTMLTEVSLETGMGFSEMEDKGFAPSRDYDDGSPKPASPKESNWDSDASNEERDPQSQKYHKAGNIYSTSRSHHNDQWTHEMRYANMHAAWDMQLPSLIECYLEWKHNRLVNLEDDQSSSCHQFQVTAVDVFESHHDYVVLQLPDELANVSLARVGFLGCSLTVPSVAISFKCLELYHQLQRRQSSFSIQAYAKVLCTLHNVTYTQTFQDQFSNSFDTYLAVLRNIHLQVDKVLGRDAPDWRLRHNCPPCSNKLDGEPMLCPASLRAMDGNTSAKCMANAAHADHHVFPSTYMIAPSDVDIFRHNVRLRPGEHDGSQVEKAVDCTDNWKAANSTDEDTVRVFEQTGIFILAADMALSRQWWRCDEVANSMINKLLDVHGMNQAIRSDIGCSLTSTIAASSIRDKASCNTLQLAVNAFHSHAHNCWCQLENHPLYRCGFGLEDLETCERIFAGSNATAPLICHASHFHYVQYLDLHFDQWDMDRYLELSCFLFNNYKQALSLIADYSKDLDAYRALYPTQTLNFEAWVSEELEYLKNVATKPMQDALAIKYVEALKLLWKYREAHERIKSDMFVSYNPTSFTPDSGLNYAASQATKQGHAAQHSAERKLQNHTNIVKELEASLGIEMRWTPRSAKYQEILEYARRRQFIRAVEDLEGLVVQRLFKLSKANLSLTGYKLRKQISKAIYNKLAVKQHPPQPMLQYNEPWANPTHWEMAVKYFKLLRAREEIVRLNIEIPRLQAWVDTEDSELQKCATRLRSTALLLAVEISEVHKWQQWVNDVHCTRLVHIYGLSHYDGPIHVELSDEVEDNVEDEGGNNAI</sequence>
<gene>
    <name evidence="2" type="ORF">SCLCIDRAFT_27931</name>
</gene>
<dbReference type="STRING" id="1036808.A0A0C3DRQ9"/>
<evidence type="ECO:0008006" key="4">
    <source>
        <dbReference type="Google" id="ProtNLM"/>
    </source>
</evidence>
<keyword evidence="3" id="KW-1185">Reference proteome</keyword>
<dbReference type="EMBL" id="KN822083">
    <property type="protein sequence ID" value="KIM58661.1"/>
    <property type="molecule type" value="Genomic_DNA"/>
</dbReference>
<feature type="region of interest" description="Disordered" evidence="1">
    <location>
        <begin position="88"/>
        <end position="142"/>
    </location>
</feature>
<dbReference type="PANTHER" id="PTHR33096">
    <property type="entry name" value="CXC2 DOMAIN-CONTAINING PROTEIN"/>
    <property type="match status" value="1"/>
</dbReference>
<dbReference type="AlphaFoldDB" id="A0A0C3DRQ9"/>
<reference evidence="3" key="2">
    <citation type="submission" date="2015-01" db="EMBL/GenBank/DDBJ databases">
        <title>Evolutionary Origins and Diversification of the Mycorrhizal Mutualists.</title>
        <authorList>
            <consortium name="DOE Joint Genome Institute"/>
            <consortium name="Mycorrhizal Genomics Consortium"/>
            <person name="Kohler A."/>
            <person name="Kuo A."/>
            <person name="Nagy L.G."/>
            <person name="Floudas D."/>
            <person name="Copeland A."/>
            <person name="Barry K.W."/>
            <person name="Cichocki N."/>
            <person name="Veneault-Fourrey C."/>
            <person name="LaButti K."/>
            <person name="Lindquist E.A."/>
            <person name="Lipzen A."/>
            <person name="Lundell T."/>
            <person name="Morin E."/>
            <person name="Murat C."/>
            <person name="Riley R."/>
            <person name="Ohm R."/>
            <person name="Sun H."/>
            <person name="Tunlid A."/>
            <person name="Henrissat B."/>
            <person name="Grigoriev I.V."/>
            <person name="Hibbett D.S."/>
            <person name="Martin F."/>
        </authorList>
    </citation>
    <scope>NUCLEOTIDE SEQUENCE [LARGE SCALE GENOMIC DNA]</scope>
    <source>
        <strain evidence="3">Foug A</strain>
    </source>
</reference>
<proteinExistence type="predicted"/>